<dbReference type="EMBL" id="JAXCGZ010000129">
    <property type="protein sequence ID" value="KAK7086622.1"/>
    <property type="molecule type" value="Genomic_DNA"/>
</dbReference>
<comment type="caution">
    <text evidence="2">The sequence shown here is derived from an EMBL/GenBank/DDBJ whole genome shotgun (WGS) entry which is preliminary data.</text>
</comment>
<evidence type="ECO:0000313" key="3">
    <source>
        <dbReference type="Proteomes" id="UP001381693"/>
    </source>
</evidence>
<feature type="region of interest" description="Disordered" evidence="1">
    <location>
        <begin position="1"/>
        <end position="50"/>
    </location>
</feature>
<proteinExistence type="predicted"/>
<dbReference type="Proteomes" id="UP001381693">
    <property type="component" value="Unassembled WGS sequence"/>
</dbReference>
<sequence>TTAESASPALSKVGEPQKVGQQSTSSARLARHRSVATEARLKSPKVQTRKSPRFTQTIGNVSTVKGSVAKSPSAKMISPKLHGGNISRLLKENKNPARGSIASPGTVSIDKNSSALNTEVLFHNKQKPLNYVPYKGALKAPNRTDVHKAMSEKMPHIKSLKERRDVQQKILKGVRFNRRFELQMAKRGISLN</sequence>
<organism evidence="2 3">
    <name type="scientific">Halocaridina rubra</name>
    <name type="common">Hawaiian red shrimp</name>
    <dbReference type="NCBI Taxonomy" id="373956"/>
    <lineage>
        <taxon>Eukaryota</taxon>
        <taxon>Metazoa</taxon>
        <taxon>Ecdysozoa</taxon>
        <taxon>Arthropoda</taxon>
        <taxon>Crustacea</taxon>
        <taxon>Multicrustacea</taxon>
        <taxon>Malacostraca</taxon>
        <taxon>Eumalacostraca</taxon>
        <taxon>Eucarida</taxon>
        <taxon>Decapoda</taxon>
        <taxon>Pleocyemata</taxon>
        <taxon>Caridea</taxon>
        <taxon>Atyoidea</taxon>
        <taxon>Atyidae</taxon>
        <taxon>Halocaridina</taxon>
    </lineage>
</organism>
<feature type="non-terminal residue" evidence="2">
    <location>
        <position position="1"/>
    </location>
</feature>
<keyword evidence="3" id="KW-1185">Reference proteome</keyword>
<reference evidence="2 3" key="1">
    <citation type="submission" date="2023-11" db="EMBL/GenBank/DDBJ databases">
        <title>Halocaridina rubra genome assembly.</title>
        <authorList>
            <person name="Smith C."/>
        </authorList>
    </citation>
    <scope>NUCLEOTIDE SEQUENCE [LARGE SCALE GENOMIC DNA]</scope>
    <source>
        <strain evidence="2">EP-1</strain>
        <tissue evidence="2">Whole</tissue>
    </source>
</reference>
<evidence type="ECO:0000256" key="1">
    <source>
        <dbReference type="SAM" id="MobiDB-lite"/>
    </source>
</evidence>
<gene>
    <name evidence="2" type="ORF">SK128_022761</name>
</gene>
<dbReference type="AlphaFoldDB" id="A0AAN9AGT9"/>
<evidence type="ECO:0000313" key="2">
    <source>
        <dbReference type="EMBL" id="KAK7086622.1"/>
    </source>
</evidence>
<name>A0AAN9AGT9_HALRR</name>
<protein>
    <submittedName>
        <fullName evidence="2">Uncharacterized protein</fullName>
    </submittedName>
</protein>
<accession>A0AAN9AGT9</accession>